<dbReference type="Gene3D" id="3.30.300.20">
    <property type="match status" value="1"/>
</dbReference>
<dbReference type="CDD" id="cd02644">
    <property type="entry name" value="R3H_jag"/>
    <property type="match status" value="1"/>
</dbReference>
<dbReference type="Proteomes" id="UP000179251">
    <property type="component" value="Unassembled WGS sequence"/>
</dbReference>
<dbReference type="InterPro" id="IPR001374">
    <property type="entry name" value="R3H_dom"/>
</dbReference>
<dbReference type="PANTHER" id="PTHR35800:SF1">
    <property type="entry name" value="RNA-BINDING PROTEIN KHPB"/>
    <property type="match status" value="1"/>
</dbReference>
<dbReference type="InterPro" id="IPR015946">
    <property type="entry name" value="KH_dom-like_a/b"/>
</dbReference>
<dbReference type="GO" id="GO:0003723">
    <property type="term" value="F:RNA binding"/>
    <property type="evidence" value="ECO:0007669"/>
    <property type="project" value="InterPro"/>
</dbReference>
<dbReference type="InterPro" id="IPR034079">
    <property type="entry name" value="R3H_KhpB"/>
</dbReference>
<dbReference type="AlphaFoldDB" id="A0A1F5VHQ0"/>
<comment type="caution">
    <text evidence="2">The sequence shown here is derived from an EMBL/GenBank/DDBJ whole genome shotgun (WGS) entry which is preliminary data.</text>
</comment>
<reference evidence="2 3" key="1">
    <citation type="journal article" date="2016" name="Nat. Commun.">
        <title>Thousands of microbial genomes shed light on interconnected biogeochemical processes in an aquifer system.</title>
        <authorList>
            <person name="Anantharaman K."/>
            <person name="Brown C.T."/>
            <person name="Hug L.A."/>
            <person name="Sharon I."/>
            <person name="Castelle C.J."/>
            <person name="Probst A.J."/>
            <person name="Thomas B.C."/>
            <person name="Singh A."/>
            <person name="Wilkins M.J."/>
            <person name="Karaoz U."/>
            <person name="Brodie E.L."/>
            <person name="Williams K.H."/>
            <person name="Hubbard S.S."/>
            <person name="Banfield J.F."/>
        </authorList>
    </citation>
    <scope>NUCLEOTIDE SEQUENCE [LARGE SCALE GENOMIC DNA]</scope>
</reference>
<dbReference type="SUPFAM" id="SSF82708">
    <property type="entry name" value="R3H domain"/>
    <property type="match status" value="1"/>
</dbReference>
<gene>
    <name evidence="2" type="ORF">A2834_02980</name>
</gene>
<proteinExistence type="predicted"/>
<organism evidence="2 3">
    <name type="scientific">Candidatus Giovannonibacteria bacterium RIFCSPHIGHO2_01_FULL_45_23</name>
    <dbReference type="NCBI Taxonomy" id="1798325"/>
    <lineage>
        <taxon>Bacteria</taxon>
        <taxon>Candidatus Giovannoniibacteriota</taxon>
    </lineage>
</organism>
<feature type="domain" description="R3H" evidence="1">
    <location>
        <begin position="91"/>
        <end position="157"/>
    </location>
</feature>
<evidence type="ECO:0000313" key="3">
    <source>
        <dbReference type="Proteomes" id="UP000179251"/>
    </source>
</evidence>
<evidence type="ECO:0000313" key="2">
    <source>
        <dbReference type="EMBL" id="OGF62993.1"/>
    </source>
</evidence>
<sequence length="159" mass="18640">MDSETKQQIEFAENTIKDLLARMGFLCSLEFQEGGEDNWFIIKTPGTEAPLLIGDGGKHLFSFTYLIKRIYEQKFPGSKFRFLIDVNDYNKKRIEEIKDMARMHAQRVRYFKKEVEMRPMNAYDRRIVHSVLQEYPDISTQSTGEGPDRRVVVKPLDLV</sequence>
<accession>A0A1F5VHQ0</accession>
<dbReference type="Pfam" id="PF01424">
    <property type="entry name" value="R3H"/>
    <property type="match status" value="1"/>
</dbReference>
<dbReference type="PANTHER" id="PTHR35800">
    <property type="entry name" value="PROTEIN JAG"/>
    <property type="match status" value="1"/>
</dbReference>
<dbReference type="Gene3D" id="3.30.1370.50">
    <property type="entry name" value="R3H-like domain"/>
    <property type="match status" value="1"/>
</dbReference>
<evidence type="ECO:0000259" key="1">
    <source>
        <dbReference type="PROSITE" id="PS51061"/>
    </source>
</evidence>
<protein>
    <recommendedName>
        <fullName evidence="1">R3H domain-containing protein</fullName>
    </recommendedName>
</protein>
<dbReference type="InterPro" id="IPR039247">
    <property type="entry name" value="KhpB"/>
</dbReference>
<dbReference type="PROSITE" id="PS51061">
    <property type="entry name" value="R3H"/>
    <property type="match status" value="1"/>
</dbReference>
<dbReference type="EMBL" id="MFHD01000009">
    <property type="protein sequence ID" value="OGF62993.1"/>
    <property type="molecule type" value="Genomic_DNA"/>
</dbReference>
<dbReference type="InterPro" id="IPR036867">
    <property type="entry name" value="R3H_dom_sf"/>
</dbReference>
<name>A0A1F5VHQ0_9BACT</name>
<dbReference type="SMART" id="SM00393">
    <property type="entry name" value="R3H"/>
    <property type="match status" value="1"/>
</dbReference>
<dbReference type="STRING" id="1798325.A2834_02980"/>